<evidence type="ECO:0000313" key="3">
    <source>
        <dbReference type="Proteomes" id="UP000659654"/>
    </source>
</evidence>
<dbReference type="AlphaFoldDB" id="A0A1I7S148"/>
<dbReference type="Proteomes" id="UP000582659">
    <property type="component" value="Unassembled WGS sequence"/>
</dbReference>
<sequence length="431" mass="50140">MGVVEDLQEILNYRSIKLHPEQEFQIDFAVFDHLPGWLFRYADIDVAANLWDVYRKWKNAEERDKDVSISAGVFSQHDGLAKKLLMINLLHTVENAQKSTGFCRILLSELQKVRQHHFQDARDKSVSTSSFALERFLAFNTLMKLFATSNVDIWDIGIARLGQSILRVLDDIWSGLGSQLLDIEHDGEIYIPTKIQQIYGTFLAHFQAILQAMVEDYDDILDCSQCLSQSHCEFHDKTMKRFPRLPLLVKDMIIEKLDGSDLASLRACSQQALYLIDTNFRSKFIDHSVYQRAVHFVDSQTVEWRNEYPSRHTKDEYSQLSASTFSRISHLYPVHSLRGLPKSLPQLEFCLSSRLEQIDVNLHSMQDFREAILNLFVNSEFFIFVQRIVVHADDFIFDEEMPTPPGFEVQCAKPFLMIYQRNGRQTFEMMF</sequence>
<dbReference type="EMBL" id="CAJFCV020000001">
    <property type="protein sequence ID" value="CAG9079970.1"/>
    <property type="molecule type" value="Genomic_DNA"/>
</dbReference>
<dbReference type="OrthoDB" id="10491794at2759"/>
<protein>
    <submittedName>
        <fullName evidence="1">(pine wood nematode) hypothetical protein</fullName>
    </submittedName>
</protein>
<organism evidence="2 4">
    <name type="scientific">Bursaphelenchus xylophilus</name>
    <name type="common">Pinewood nematode worm</name>
    <name type="synonym">Aphelenchoides xylophilus</name>
    <dbReference type="NCBI Taxonomy" id="6326"/>
    <lineage>
        <taxon>Eukaryota</taxon>
        <taxon>Metazoa</taxon>
        <taxon>Ecdysozoa</taxon>
        <taxon>Nematoda</taxon>
        <taxon>Chromadorea</taxon>
        <taxon>Rhabditida</taxon>
        <taxon>Tylenchina</taxon>
        <taxon>Tylenchomorpha</taxon>
        <taxon>Aphelenchoidea</taxon>
        <taxon>Aphelenchoididae</taxon>
        <taxon>Bursaphelenchus</taxon>
    </lineage>
</organism>
<dbReference type="WBParaSite" id="BXY_0672300.1">
    <property type="protein sequence ID" value="BXY_0672300.1"/>
    <property type="gene ID" value="BXY_0672300"/>
</dbReference>
<keyword evidence="3" id="KW-1185">Reference proteome</keyword>
<reference evidence="4" key="1">
    <citation type="submission" date="2016-11" db="UniProtKB">
        <authorList>
            <consortium name="WormBaseParasite"/>
        </authorList>
    </citation>
    <scope>IDENTIFICATION</scope>
</reference>
<dbReference type="Proteomes" id="UP000659654">
    <property type="component" value="Unassembled WGS sequence"/>
</dbReference>
<accession>A0A1I7S148</accession>
<proteinExistence type="predicted"/>
<evidence type="ECO:0000313" key="2">
    <source>
        <dbReference type="Proteomes" id="UP000095284"/>
    </source>
</evidence>
<evidence type="ECO:0000313" key="4">
    <source>
        <dbReference type="WBParaSite" id="BXY_0672300.1"/>
    </source>
</evidence>
<name>A0A1I7S148_BURXY</name>
<reference evidence="1" key="2">
    <citation type="submission" date="2020-09" db="EMBL/GenBank/DDBJ databases">
        <authorList>
            <person name="Kikuchi T."/>
        </authorList>
    </citation>
    <scope>NUCLEOTIDE SEQUENCE</scope>
    <source>
        <strain evidence="1">Ka4C1</strain>
    </source>
</reference>
<evidence type="ECO:0000313" key="1">
    <source>
        <dbReference type="EMBL" id="CAD5208028.1"/>
    </source>
</evidence>
<dbReference type="Proteomes" id="UP000095284">
    <property type="component" value="Unplaced"/>
</dbReference>
<dbReference type="EMBL" id="CAJFDI010000001">
    <property type="protein sequence ID" value="CAD5208028.1"/>
    <property type="molecule type" value="Genomic_DNA"/>
</dbReference>
<gene>
    <name evidence="1" type="ORF">BXYJ_LOCUS264</name>
</gene>